<keyword evidence="4" id="KW-0998">Cell outer membrane</keyword>
<dbReference type="PANTHER" id="PTHR34001:SF3">
    <property type="entry name" value="BLL7405 PROTEIN"/>
    <property type="match status" value="1"/>
</dbReference>
<dbReference type="AlphaFoldDB" id="A0A1M6Y6C2"/>
<evidence type="ECO:0000256" key="5">
    <source>
        <dbReference type="ARBA" id="ARBA00038306"/>
    </source>
</evidence>
<evidence type="ECO:0000256" key="1">
    <source>
        <dbReference type="ARBA" id="ARBA00004442"/>
    </source>
</evidence>
<evidence type="ECO:0000256" key="3">
    <source>
        <dbReference type="ARBA" id="ARBA00023136"/>
    </source>
</evidence>
<protein>
    <submittedName>
        <fullName evidence="8">Outer membrane immunogenic protein</fullName>
    </submittedName>
</protein>
<dbReference type="OrthoDB" id="8016903at2"/>
<dbReference type="Proteomes" id="UP000189935">
    <property type="component" value="Chromosome I"/>
</dbReference>
<dbReference type="RefSeq" id="WP_079542485.1">
    <property type="nucleotide sequence ID" value="NZ_LT670844.1"/>
</dbReference>
<sequence length="255" mass="26819">MKEISLVAIATVGFAVPVLAADLSARPFTKAQPMVAAIYDWSGFYVGANGGWGGDRKCWSLVNNGAPTIDVGCNSGNGGVAGGQVGYRWQAANWVFGAEAQGDWANLKGSSISLVNPLVTNQSQVNAFGLFTGQVGYALYDALLYVKGGAAVAADKYNGLGTTTGIVFDRASETRWGSTVGAGIEFGFAPNWSAAVEYDHLFMGSANNTFISTGWGPNNKVAAGGLERIVNIRQDVDMVAARINYRWGNPAVPKY</sequence>
<organism evidence="8 9">
    <name type="scientific">Bradyrhizobium lablabi</name>
    <dbReference type="NCBI Taxonomy" id="722472"/>
    <lineage>
        <taxon>Bacteria</taxon>
        <taxon>Pseudomonadati</taxon>
        <taxon>Pseudomonadota</taxon>
        <taxon>Alphaproteobacteria</taxon>
        <taxon>Hyphomicrobiales</taxon>
        <taxon>Nitrobacteraceae</taxon>
        <taxon>Bradyrhizobium</taxon>
    </lineage>
</organism>
<dbReference type="EMBL" id="LT670844">
    <property type="protein sequence ID" value="SHL13549.1"/>
    <property type="molecule type" value="Genomic_DNA"/>
</dbReference>
<keyword evidence="2 6" id="KW-0732">Signal</keyword>
<comment type="similarity">
    <text evidence="5">Belongs to the Omp25/RopB family.</text>
</comment>
<dbReference type="GO" id="GO:0009279">
    <property type="term" value="C:cell outer membrane"/>
    <property type="evidence" value="ECO:0007669"/>
    <property type="project" value="UniProtKB-SubCell"/>
</dbReference>
<keyword evidence="3" id="KW-0472">Membrane</keyword>
<evidence type="ECO:0000313" key="8">
    <source>
        <dbReference type="EMBL" id="SHL13549.1"/>
    </source>
</evidence>
<dbReference type="InterPro" id="IPR011250">
    <property type="entry name" value="OMP/PagP_B-barrel"/>
</dbReference>
<reference evidence="8 9" key="1">
    <citation type="submission" date="2016-11" db="EMBL/GenBank/DDBJ databases">
        <authorList>
            <person name="Jaros S."/>
            <person name="Januszkiewicz K."/>
            <person name="Wedrychowicz H."/>
        </authorList>
    </citation>
    <scope>NUCLEOTIDE SEQUENCE [LARGE SCALE GENOMIC DNA]</scope>
    <source>
        <strain evidence="8 9">GAS499</strain>
    </source>
</reference>
<feature type="signal peptide" evidence="6">
    <location>
        <begin position="1"/>
        <end position="20"/>
    </location>
</feature>
<feature type="chain" id="PRO_5012522821" evidence="6">
    <location>
        <begin position="21"/>
        <end position="255"/>
    </location>
</feature>
<dbReference type="Pfam" id="PF13505">
    <property type="entry name" value="OMP_b-brl"/>
    <property type="match status" value="1"/>
</dbReference>
<gene>
    <name evidence="8" type="ORF">SAMN05444159_5091</name>
</gene>
<dbReference type="InterPro" id="IPR051692">
    <property type="entry name" value="OMP-like"/>
</dbReference>
<evidence type="ECO:0000256" key="2">
    <source>
        <dbReference type="ARBA" id="ARBA00022729"/>
    </source>
</evidence>
<dbReference type="PANTHER" id="PTHR34001">
    <property type="entry name" value="BLL7405 PROTEIN"/>
    <property type="match status" value="1"/>
</dbReference>
<feature type="domain" description="Outer membrane protein beta-barrel" evidence="7">
    <location>
        <begin position="35"/>
        <end position="210"/>
    </location>
</feature>
<dbReference type="Gene3D" id="2.40.160.20">
    <property type="match status" value="1"/>
</dbReference>
<proteinExistence type="inferred from homology"/>
<evidence type="ECO:0000259" key="7">
    <source>
        <dbReference type="Pfam" id="PF13505"/>
    </source>
</evidence>
<dbReference type="SUPFAM" id="SSF56925">
    <property type="entry name" value="OMPA-like"/>
    <property type="match status" value="1"/>
</dbReference>
<evidence type="ECO:0000256" key="6">
    <source>
        <dbReference type="SAM" id="SignalP"/>
    </source>
</evidence>
<evidence type="ECO:0000256" key="4">
    <source>
        <dbReference type="ARBA" id="ARBA00023237"/>
    </source>
</evidence>
<evidence type="ECO:0000313" key="9">
    <source>
        <dbReference type="Proteomes" id="UP000189935"/>
    </source>
</evidence>
<comment type="subcellular location">
    <subcellularLocation>
        <location evidence="1">Cell outer membrane</location>
    </subcellularLocation>
</comment>
<dbReference type="InterPro" id="IPR027385">
    <property type="entry name" value="Beta-barrel_OMP"/>
</dbReference>
<accession>A0A1M6Y6C2</accession>
<name>A0A1M6Y6C2_9BRAD</name>